<evidence type="ECO:0000256" key="15">
    <source>
        <dbReference type="SAM" id="MobiDB-lite"/>
    </source>
</evidence>
<dbReference type="Gene3D" id="3.40.50.300">
    <property type="entry name" value="P-loop containing nucleotide triphosphate hydrolases"/>
    <property type="match status" value="4"/>
</dbReference>
<dbReference type="InterPro" id="IPR011604">
    <property type="entry name" value="PDDEXK-like_dom_sf"/>
</dbReference>
<keyword evidence="9" id="KW-0234">DNA repair</keyword>
<evidence type="ECO:0000256" key="9">
    <source>
        <dbReference type="ARBA" id="ARBA00023204"/>
    </source>
</evidence>
<dbReference type="Gene3D" id="3.90.320.10">
    <property type="match status" value="1"/>
</dbReference>
<sequence>MALTPGQKQCVDTLVGPVAVSAGAGSGKTFTLTRRIVHSLECGFVSGIDEVLAITFTSKAAGEIKSRVKGALKACGRTDQALLVDSAWISTIHGACARMLRAHALDLGIAPDFTVADEAAANDMLDASLEEVLGSENDIISPGDYDALFTEYAARQAGSMSAASVEGMVRDIVVAAQSSPEGMASIVPAPSAASPRKLMARMASLAGDITVMCEAQKPGKTRDAFLDGTARALEGLEDAQQQGAEPSPEQVLELFNAFPVPSRAFGTSEYKEYATEAAQGYLSLMMEARLALAEPRMREVIDLSARVFDAYRRRKREAGVLDNDDLLTMASRMFSEHPEIAAEYADRFKLIMVDEFQDTDQLQVNMIKRMAGKNFERLCTVGDAQQSIYRFRGADVLVYDRHLASVASTNEAGLIELADNFRSHGDVLAFVDCVFSQPSVFGRSFMSLSASRDPGRIDYPYQGSDPRIEVQLTTYPRGVASDAARATVAQRIAERFAKLVDEGHSAGDMVVLLGSMRCADIYADAIREKGLSCVVSGGSIFGRAPEVRLAVRLAEVIANPKDTEALFEVLSSEIFALTADDFIDLSTGLDELRGIPRRRSLDSGVSVCAAAEGEASLAPGLRAAVRTLKKAASRVRLEPLSEVMEGVLVDSGWLRRLEDEGAEGLARAANVYKACRLARDIERRKGSGPAQTAVELRAHVEIAKEAPGSLSSKAGDFVRIMTVHASKGLEFPIVAVAELRSDEVRSSRMVRTTLDGKTYLSLDAGATATRLTAKQSQLIAKCTSVDPFEGSEGDEFYQQLIENPGDHSPVEIRCAIRQHEYLGETEETRRLLYVALTRAKEAIVCAIAGKATKDDPTGLAKSVWGSVESALCGEGNAFESGVSLLDFGGESPARVERIDLAVESEEPCDSEGVDAEDNDEAANQEEGCSLEDGSNLARQAIAIPEVLPYCELSAQAWPASRADVFSYSSIAHGSSDEVEVDSFEDDRALSKVQFVEEPGFSEADETAWTAIRASLSRDADKATDLGTAFHRLAQQAVCAHNEGAPLICPGKSHVDALARHCGLSDLQRIRLTEALSRWFESDVAARVVTFSRLRAEVPFFVRVGRGVDAPFMEGEIDLLADGEDGRTALVVDYKTGGSPGETPAQLHEKHRLQALCYAYALLMQGYESTEFAFVRVEQPDDTKEGQPQQVNYTFTAADLPTIEGEILARYASSFSA</sequence>
<evidence type="ECO:0000313" key="19">
    <source>
        <dbReference type="Proteomes" id="UP000468668"/>
    </source>
</evidence>
<dbReference type="SUPFAM" id="SSF52540">
    <property type="entry name" value="P-loop containing nucleoside triphosphate hydrolases"/>
    <property type="match status" value="1"/>
</dbReference>
<dbReference type="PANTHER" id="PTHR11070:SF2">
    <property type="entry name" value="ATP-DEPENDENT DNA HELICASE SRS2"/>
    <property type="match status" value="1"/>
</dbReference>
<evidence type="ECO:0000256" key="1">
    <source>
        <dbReference type="ARBA" id="ARBA00022722"/>
    </source>
</evidence>
<comment type="catalytic activity">
    <reaction evidence="13">
        <text>ATP + H2O = ADP + phosphate + H(+)</text>
        <dbReference type="Rhea" id="RHEA:13065"/>
        <dbReference type="ChEBI" id="CHEBI:15377"/>
        <dbReference type="ChEBI" id="CHEBI:15378"/>
        <dbReference type="ChEBI" id="CHEBI:30616"/>
        <dbReference type="ChEBI" id="CHEBI:43474"/>
        <dbReference type="ChEBI" id="CHEBI:456216"/>
        <dbReference type="EC" id="5.6.2.4"/>
    </reaction>
</comment>
<keyword evidence="7 14" id="KW-0067">ATP-binding</keyword>
<evidence type="ECO:0000256" key="11">
    <source>
        <dbReference type="ARBA" id="ARBA00034617"/>
    </source>
</evidence>
<dbReference type="InterPro" id="IPR000212">
    <property type="entry name" value="DNA_helicase_UvrD/REP"/>
</dbReference>
<evidence type="ECO:0000256" key="8">
    <source>
        <dbReference type="ARBA" id="ARBA00023125"/>
    </source>
</evidence>
<accession>A0A6N6NLB0</accession>
<evidence type="ECO:0000313" key="18">
    <source>
        <dbReference type="EMBL" id="KAB1640328.1"/>
    </source>
</evidence>
<dbReference type="GO" id="GO:0033202">
    <property type="term" value="C:DNA helicase complex"/>
    <property type="evidence" value="ECO:0007669"/>
    <property type="project" value="TreeGrafter"/>
</dbReference>
<dbReference type="GeneID" id="98658086"/>
<keyword evidence="1" id="KW-0540">Nuclease</keyword>
<keyword evidence="19" id="KW-1185">Reference proteome</keyword>
<dbReference type="GO" id="GO:0005524">
    <property type="term" value="F:ATP binding"/>
    <property type="evidence" value="ECO:0007669"/>
    <property type="project" value="UniProtKB-UniRule"/>
</dbReference>
<evidence type="ECO:0000256" key="14">
    <source>
        <dbReference type="PROSITE-ProRule" id="PRU00560"/>
    </source>
</evidence>
<keyword evidence="10" id="KW-0413">Isomerase</keyword>
<keyword evidence="5 14" id="KW-0347">Helicase</keyword>
<feature type="region of interest" description="Disordered" evidence="15">
    <location>
        <begin position="904"/>
        <end position="930"/>
    </location>
</feature>
<dbReference type="RefSeq" id="WP_158049744.1">
    <property type="nucleotide sequence ID" value="NZ_WAJR01000014.1"/>
</dbReference>
<keyword evidence="6" id="KW-0269">Exonuclease</keyword>
<dbReference type="GO" id="GO:0005829">
    <property type="term" value="C:cytosol"/>
    <property type="evidence" value="ECO:0007669"/>
    <property type="project" value="TreeGrafter"/>
</dbReference>
<dbReference type="OrthoDB" id="9810135at2"/>
<gene>
    <name evidence="18" type="ORF">F8C90_06665</name>
</gene>
<evidence type="ECO:0000256" key="4">
    <source>
        <dbReference type="ARBA" id="ARBA00022801"/>
    </source>
</evidence>
<dbReference type="SUPFAM" id="SSF52980">
    <property type="entry name" value="Restriction endonuclease-like"/>
    <property type="match status" value="1"/>
</dbReference>
<dbReference type="EMBL" id="WAJR01000014">
    <property type="protein sequence ID" value="KAB1640328.1"/>
    <property type="molecule type" value="Genomic_DNA"/>
</dbReference>
<protein>
    <recommendedName>
        <fullName evidence="12">DNA 3'-5' helicase</fullName>
        <ecNumber evidence="12">5.6.2.4</ecNumber>
    </recommendedName>
</protein>
<proteinExistence type="predicted"/>
<name>A0A6N6NLB0_9ACTN</name>
<evidence type="ECO:0000256" key="3">
    <source>
        <dbReference type="ARBA" id="ARBA00022763"/>
    </source>
</evidence>
<evidence type="ECO:0000256" key="10">
    <source>
        <dbReference type="ARBA" id="ARBA00023235"/>
    </source>
</evidence>
<evidence type="ECO:0000259" key="16">
    <source>
        <dbReference type="PROSITE" id="PS51198"/>
    </source>
</evidence>
<dbReference type="GO" id="GO:0000725">
    <property type="term" value="P:recombinational repair"/>
    <property type="evidence" value="ECO:0007669"/>
    <property type="project" value="TreeGrafter"/>
</dbReference>
<dbReference type="Proteomes" id="UP000468668">
    <property type="component" value="Unassembled WGS sequence"/>
</dbReference>
<dbReference type="GO" id="GO:0003677">
    <property type="term" value="F:DNA binding"/>
    <property type="evidence" value="ECO:0007669"/>
    <property type="project" value="UniProtKB-KW"/>
</dbReference>
<keyword evidence="2 14" id="KW-0547">Nucleotide-binding</keyword>
<dbReference type="PANTHER" id="PTHR11070">
    <property type="entry name" value="UVRD / RECB / PCRA DNA HELICASE FAMILY MEMBER"/>
    <property type="match status" value="1"/>
</dbReference>
<keyword evidence="3" id="KW-0227">DNA damage</keyword>
<evidence type="ECO:0000256" key="5">
    <source>
        <dbReference type="ARBA" id="ARBA00022806"/>
    </source>
</evidence>
<dbReference type="GO" id="GO:0043138">
    <property type="term" value="F:3'-5' DNA helicase activity"/>
    <property type="evidence" value="ECO:0007669"/>
    <property type="project" value="UniProtKB-EC"/>
</dbReference>
<feature type="domain" description="UvrD-like helicase ATP-binding" evidence="16">
    <location>
        <begin position="1"/>
        <end position="424"/>
    </location>
</feature>
<keyword evidence="8" id="KW-0238">DNA-binding</keyword>
<dbReference type="GO" id="GO:0004527">
    <property type="term" value="F:exonuclease activity"/>
    <property type="evidence" value="ECO:0007669"/>
    <property type="project" value="UniProtKB-KW"/>
</dbReference>
<dbReference type="InterPro" id="IPR014016">
    <property type="entry name" value="UvrD-like_ATP-bd"/>
</dbReference>
<dbReference type="InterPro" id="IPR014017">
    <property type="entry name" value="DNA_helicase_UvrD-like_C"/>
</dbReference>
<organism evidence="18 19">
    <name type="scientific">Ellagibacter isourolithinifaciens</name>
    <dbReference type="NCBI Taxonomy" id="2137581"/>
    <lineage>
        <taxon>Bacteria</taxon>
        <taxon>Bacillati</taxon>
        <taxon>Actinomycetota</taxon>
        <taxon>Coriobacteriia</taxon>
        <taxon>Eggerthellales</taxon>
        <taxon>Eggerthellaceae</taxon>
        <taxon>Ellagibacter</taxon>
    </lineage>
</organism>
<evidence type="ECO:0000256" key="7">
    <source>
        <dbReference type="ARBA" id="ARBA00022840"/>
    </source>
</evidence>
<dbReference type="Pfam" id="PF12705">
    <property type="entry name" value="PDDEXK_1"/>
    <property type="match status" value="1"/>
</dbReference>
<dbReference type="Pfam" id="PF00580">
    <property type="entry name" value="UvrD-helicase"/>
    <property type="match status" value="1"/>
</dbReference>
<evidence type="ECO:0000256" key="12">
    <source>
        <dbReference type="ARBA" id="ARBA00034808"/>
    </source>
</evidence>
<evidence type="ECO:0000256" key="6">
    <source>
        <dbReference type="ARBA" id="ARBA00022839"/>
    </source>
</evidence>
<evidence type="ECO:0000259" key="17">
    <source>
        <dbReference type="PROSITE" id="PS51217"/>
    </source>
</evidence>
<dbReference type="InterPro" id="IPR011335">
    <property type="entry name" value="Restrct_endonuc-II-like"/>
</dbReference>
<evidence type="ECO:0000256" key="2">
    <source>
        <dbReference type="ARBA" id="ARBA00022741"/>
    </source>
</evidence>
<feature type="compositionally biased region" description="Acidic residues" evidence="15">
    <location>
        <begin position="904"/>
        <end position="923"/>
    </location>
</feature>
<dbReference type="PROSITE" id="PS51217">
    <property type="entry name" value="UVRD_HELICASE_CTER"/>
    <property type="match status" value="1"/>
</dbReference>
<comment type="catalytic activity">
    <reaction evidence="11">
        <text>Couples ATP hydrolysis with the unwinding of duplex DNA by translocating in the 3'-5' direction.</text>
        <dbReference type="EC" id="5.6.2.4"/>
    </reaction>
</comment>
<feature type="domain" description="UvrD-like helicase C-terminal" evidence="17">
    <location>
        <begin position="436"/>
        <end position="728"/>
    </location>
</feature>
<dbReference type="AlphaFoldDB" id="A0A6N6NLB0"/>
<dbReference type="EC" id="5.6.2.4" evidence="12"/>
<keyword evidence="4 14" id="KW-0378">Hydrolase</keyword>
<reference evidence="18 19" key="1">
    <citation type="submission" date="2019-09" db="EMBL/GenBank/DDBJ databases">
        <title>Whole genome shotgun sequencing (WGS) of Ellagibacter isourolithinifaciens DSM 104140(T) and Adlercreutzia muris DSM 29508(T).</title>
        <authorList>
            <person name="Stoll D.A."/>
            <person name="Danylec N."/>
            <person name="Huch M."/>
        </authorList>
    </citation>
    <scope>NUCLEOTIDE SEQUENCE [LARGE SCALE GENOMIC DNA]</scope>
    <source>
        <strain evidence="18 19">DSM 104140</strain>
    </source>
</reference>
<dbReference type="PROSITE" id="PS51198">
    <property type="entry name" value="UVRD_HELICASE_ATP_BIND"/>
    <property type="match status" value="1"/>
</dbReference>
<feature type="binding site" evidence="14">
    <location>
        <begin position="22"/>
        <end position="29"/>
    </location>
    <ligand>
        <name>ATP</name>
        <dbReference type="ChEBI" id="CHEBI:30616"/>
    </ligand>
</feature>
<comment type="caution">
    <text evidence="18">The sequence shown here is derived from an EMBL/GenBank/DDBJ whole genome shotgun (WGS) entry which is preliminary data.</text>
</comment>
<dbReference type="InterPro" id="IPR027417">
    <property type="entry name" value="P-loop_NTPase"/>
</dbReference>
<evidence type="ECO:0000256" key="13">
    <source>
        <dbReference type="ARBA" id="ARBA00048988"/>
    </source>
</evidence>
<dbReference type="Pfam" id="PF13361">
    <property type="entry name" value="UvrD_C"/>
    <property type="match status" value="1"/>
</dbReference>
<dbReference type="InterPro" id="IPR038726">
    <property type="entry name" value="PDDEXK_AddAB-type"/>
</dbReference>